<evidence type="ECO:0000256" key="5">
    <source>
        <dbReference type="SAM" id="MobiDB-lite"/>
    </source>
</evidence>
<evidence type="ECO:0000313" key="8">
    <source>
        <dbReference type="Proteomes" id="UP000184330"/>
    </source>
</evidence>
<feature type="compositionally biased region" description="Basic and acidic residues" evidence="5">
    <location>
        <begin position="261"/>
        <end position="280"/>
    </location>
</feature>
<keyword evidence="3" id="KW-0863">Zinc-finger</keyword>
<evidence type="ECO:0000313" key="7">
    <source>
        <dbReference type="EMBL" id="CZR59135.1"/>
    </source>
</evidence>
<protein>
    <submittedName>
        <fullName evidence="7">Related to mouse KIN17 protein</fullName>
    </submittedName>
</protein>
<dbReference type="GO" id="GO:0006974">
    <property type="term" value="P:DNA damage response"/>
    <property type="evidence" value="ECO:0007669"/>
    <property type="project" value="TreeGrafter"/>
</dbReference>
<dbReference type="PANTHER" id="PTHR12805">
    <property type="entry name" value="KIN17 KIN, ANTIGENIC DETERMINANT OF RECA PROTEIN HOMOLOG"/>
    <property type="match status" value="1"/>
</dbReference>
<dbReference type="PANTHER" id="PTHR12805:SF0">
    <property type="entry name" value="DNA_RNA-BINDING PROTEIN KIN17"/>
    <property type="match status" value="1"/>
</dbReference>
<dbReference type="GO" id="GO:0006260">
    <property type="term" value="P:DNA replication"/>
    <property type="evidence" value="ECO:0007669"/>
    <property type="project" value="TreeGrafter"/>
</dbReference>
<feature type="region of interest" description="Disordered" evidence="5">
    <location>
        <begin position="140"/>
        <end position="168"/>
    </location>
</feature>
<dbReference type="STRING" id="576137.A0A1L7X281"/>
<dbReference type="FunFam" id="1.10.10.2030:FF:000001">
    <property type="entry name" value="DNA/RNA-binding protein KIN17, putative"/>
    <property type="match status" value="1"/>
</dbReference>
<feature type="region of interest" description="Disordered" evidence="5">
    <location>
        <begin position="254"/>
        <end position="297"/>
    </location>
</feature>
<dbReference type="Proteomes" id="UP000184330">
    <property type="component" value="Unassembled WGS sequence"/>
</dbReference>
<keyword evidence="2" id="KW-0479">Metal-binding</keyword>
<proteinExistence type="inferred from homology"/>
<dbReference type="InterPro" id="IPR019447">
    <property type="entry name" value="DNA/RNA-bd_Kin17_WH-like_dom"/>
</dbReference>
<dbReference type="GO" id="GO:0008270">
    <property type="term" value="F:zinc ion binding"/>
    <property type="evidence" value="ECO:0007669"/>
    <property type="project" value="UniProtKB-KW"/>
</dbReference>
<reference evidence="7 8" key="1">
    <citation type="submission" date="2016-03" db="EMBL/GenBank/DDBJ databases">
        <authorList>
            <person name="Ploux O."/>
        </authorList>
    </citation>
    <scope>NUCLEOTIDE SEQUENCE [LARGE SCALE GENOMIC DNA]</scope>
    <source>
        <strain evidence="7 8">UAMH 11012</strain>
    </source>
</reference>
<feature type="region of interest" description="Disordered" evidence="5">
    <location>
        <begin position="189"/>
        <end position="235"/>
    </location>
</feature>
<dbReference type="EMBL" id="FJOG01000013">
    <property type="protein sequence ID" value="CZR59135.1"/>
    <property type="molecule type" value="Genomic_DNA"/>
</dbReference>
<dbReference type="SMART" id="SM01253">
    <property type="entry name" value="Kin17_mid"/>
    <property type="match status" value="1"/>
</dbReference>
<dbReference type="AlphaFoldDB" id="A0A1L7X281"/>
<keyword evidence="4" id="KW-0862">Zinc</keyword>
<keyword evidence="8" id="KW-1185">Reference proteome</keyword>
<organism evidence="7 8">
    <name type="scientific">Phialocephala subalpina</name>
    <dbReference type="NCBI Taxonomy" id="576137"/>
    <lineage>
        <taxon>Eukaryota</taxon>
        <taxon>Fungi</taxon>
        <taxon>Dikarya</taxon>
        <taxon>Ascomycota</taxon>
        <taxon>Pezizomycotina</taxon>
        <taxon>Leotiomycetes</taxon>
        <taxon>Helotiales</taxon>
        <taxon>Mollisiaceae</taxon>
        <taxon>Phialocephala</taxon>
        <taxon>Phialocephala fortinii species complex</taxon>
    </lineage>
</organism>
<feature type="compositionally biased region" description="Basic and acidic residues" evidence="5">
    <location>
        <begin position="197"/>
        <end position="216"/>
    </location>
</feature>
<name>A0A1L7X281_9HELO</name>
<dbReference type="Pfam" id="PF10357">
    <property type="entry name" value="WH_KIN17"/>
    <property type="match status" value="1"/>
</dbReference>
<accession>A0A1L7X281</accession>
<evidence type="ECO:0000256" key="4">
    <source>
        <dbReference type="ARBA" id="ARBA00022833"/>
    </source>
</evidence>
<dbReference type="GO" id="GO:0003690">
    <property type="term" value="F:double-stranded DNA binding"/>
    <property type="evidence" value="ECO:0007669"/>
    <property type="project" value="TreeGrafter"/>
</dbReference>
<feature type="domain" description="DNA/RNA-binding protein Kin17 WH-like" evidence="6">
    <location>
        <begin position="10"/>
        <end position="136"/>
    </location>
</feature>
<sequence>MHTQSESHVRQMLLVGADPKKFINDYSNQFQRDFLQLLRTSHGEKKVQLNHFYQEYISNKEHVHMNSTKWPSLTEFAKFLGREGICRVEEDDKGIHVAWIDNSPEALRRQDAIRKKERQDKGDEEREQMLIREQIRKARMEAGGNEDGEPDEEGKGLQRQEGEKVKLSFGAKPAMLKAEDSKQQIIEIASAVGPDSIEPKEGGEKSPEKDAAEPAKDSVAQLASAPARLSMKMGMPSKPKNVFAAAKKNALGGKKSIAIEQPKKMSEAERIMREEMERNSKRSASGFGGPSQKRQKY</sequence>
<dbReference type="OrthoDB" id="10266249at2759"/>
<dbReference type="Gene3D" id="1.10.10.2030">
    <property type="entry name" value="DNA/RNA-binding protein Kin17, conserved domain"/>
    <property type="match status" value="1"/>
</dbReference>
<evidence type="ECO:0000256" key="2">
    <source>
        <dbReference type="ARBA" id="ARBA00022723"/>
    </source>
</evidence>
<evidence type="ECO:0000256" key="1">
    <source>
        <dbReference type="ARBA" id="ARBA00008517"/>
    </source>
</evidence>
<dbReference type="GO" id="GO:0005634">
    <property type="term" value="C:nucleus"/>
    <property type="evidence" value="ECO:0007669"/>
    <property type="project" value="TreeGrafter"/>
</dbReference>
<evidence type="ECO:0000259" key="6">
    <source>
        <dbReference type="SMART" id="SM01253"/>
    </source>
</evidence>
<dbReference type="InterPro" id="IPR037321">
    <property type="entry name" value="KIN17-like"/>
</dbReference>
<gene>
    <name evidence="7" type="ORF">PAC_09027</name>
</gene>
<feature type="compositionally biased region" description="Basic and acidic residues" evidence="5">
    <location>
        <begin position="153"/>
        <end position="166"/>
    </location>
</feature>
<evidence type="ECO:0000256" key="3">
    <source>
        <dbReference type="ARBA" id="ARBA00022771"/>
    </source>
</evidence>
<dbReference type="InterPro" id="IPR038254">
    <property type="entry name" value="KIN17_WH-like_sf"/>
</dbReference>
<comment type="similarity">
    <text evidence="1">Belongs to the KIN17 family.</text>
</comment>